<proteinExistence type="predicted"/>
<feature type="compositionally biased region" description="Basic and acidic residues" evidence="1">
    <location>
        <begin position="358"/>
        <end position="371"/>
    </location>
</feature>
<dbReference type="EMBL" id="GL833127">
    <property type="protein sequence ID" value="EGB08645.1"/>
    <property type="molecule type" value="Genomic_DNA"/>
</dbReference>
<feature type="region of interest" description="Disordered" evidence="1">
    <location>
        <begin position="350"/>
        <end position="371"/>
    </location>
</feature>
<dbReference type="GeneID" id="20224636"/>
<gene>
    <name evidence="2" type="ORF">AURANDRAFT_64045</name>
</gene>
<dbReference type="RefSeq" id="XP_009036638.1">
    <property type="nucleotide sequence ID" value="XM_009038390.1"/>
</dbReference>
<dbReference type="OrthoDB" id="10686290at2759"/>
<feature type="region of interest" description="Disordered" evidence="1">
    <location>
        <begin position="233"/>
        <end position="255"/>
    </location>
</feature>
<name>F0Y8P5_AURAN</name>
<evidence type="ECO:0000313" key="3">
    <source>
        <dbReference type="Proteomes" id="UP000002729"/>
    </source>
</evidence>
<keyword evidence="3" id="KW-1185">Reference proteome</keyword>
<feature type="region of interest" description="Disordered" evidence="1">
    <location>
        <begin position="193"/>
        <end position="219"/>
    </location>
</feature>
<feature type="region of interest" description="Disordered" evidence="1">
    <location>
        <begin position="288"/>
        <end position="322"/>
    </location>
</feature>
<accession>F0Y8P5</accession>
<evidence type="ECO:0000313" key="2">
    <source>
        <dbReference type="EMBL" id="EGB08645.1"/>
    </source>
</evidence>
<protein>
    <recommendedName>
        <fullName evidence="4">PDZ domain-containing protein</fullName>
    </recommendedName>
</protein>
<feature type="compositionally biased region" description="Low complexity" evidence="1">
    <location>
        <begin position="194"/>
        <end position="209"/>
    </location>
</feature>
<feature type="region of interest" description="Disordered" evidence="1">
    <location>
        <begin position="519"/>
        <end position="541"/>
    </location>
</feature>
<feature type="region of interest" description="Disordered" evidence="1">
    <location>
        <begin position="1"/>
        <end position="20"/>
    </location>
</feature>
<evidence type="ECO:0000256" key="1">
    <source>
        <dbReference type="SAM" id="MobiDB-lite"/>
    </source>
</evidence>
<dbReference type="KEGG" id="aaf:AURANDRAFT_64045"/>
<reference evidence="2 3" key="1">
    <citation type="journal article" date="2011" name="Proc. Natl. Acad. Sci. U.S.A.">
        <title>Niche of harmful alga Aureococcus anophagefferens revealed through ecogenomics.</title>
        <authorList>
            <person name="Gobler C.J."/>
            <person name="Berry D.L."/>
            <person name="Dyhrman S.T."/>
            <person name="Wilhelm S.W."/>
            <person name="Salamov A."/>
            <person name="Lobanov A.V."/>
            <person name="Zhang Y."/>
            <person name="Collier J.L."/>
            <person name="Wurch L.L."/>
            <person name="Kustka A.B."/>
            <person name="Dill B.D."/>
            <person name="Shah M."/>
            <person name="VerBerkmoes N.C."/>
            <person name="Kuo A."/>
            <person name="Terry A."/>
            <person name="Pangilinan J."/>
            <person name="Lindquist E.A."/>
            <person name="Lucas S."/>
            <person name="Paulsen I.T."/>
            <person name="Hattenrath-Lehmann T.K."/>
            <person name="Talmage S.C."/>
            <person name="Walker E.A."/>
            <person name="Koch F."/>
            <person name="Burson A.M."/>
            <person name="Marcoval M.A."/>
            <person name="Tang Y.Z."/>
            <person name="Lecleir G.R."/>
            <person name="Coyne K.J."/>
            <person name="Berg G.M."/>
            <person name="Bertrand E.M."/>
            <person name="Saito M.A."/>
            <person name="Gladyshev V.N."/>
            <person name="Grigoriev I.V."/>
        </authorList>
    </citation>
    <scope>NUCLEOTIDE SEQUENCE [LARGE SCALE GENOMIC DNA]</scope>
    <source>
        <strain evidence="3">CCMP 1984</strain>
    </source>
</reference>
<sequence>MSGGGPLRAPGADGPSTRALVDRRARDAPAWTATRARRFLLTLFNHEERDREVRHVVFRGPALGVNLALVEHGLSLIAVVHRVWPTSEAVRHLKVTDELIAIGDEAVRIASLEDFGRVLDRLVDPDARPLVLTFRRRRGREIADLWEQARLRKLKAAVAGPLDRARAKILLETPMPPADENGALGAGMMDALRRSPSLSGRSSSFGNLSDAGRPAPQDDFEALDLSGRAWLGPASDVRRKPMDTPESWRGRSAEDKSRIHLGPSFAADVAAKARKDVDTSEALYGRKAFSQTNGRERARDDDDSDDDALWAPPAEDGLGARTMSFEMSVRSSPSVTRDESSGSLEALLAATSPQNSPAKEKPPPGERFDVRGRDDEVITIERSDEARFLSRLDAERRRLDALRDARNLGAAAAESKRASDAERRAKRLEDFRERIDRNRRGEAASRLFDAERDRRVLEGDAPFVARPGAGSRFLMLRDVRRKPDDAALADARERCDSSPCELPPGYWERARRRQMAMTTDDLGGSPRGGRGLKRSETWAPGDDEAAPVGWGDLIQFFCAADAHDETYYANTPGYVARDDADDALLGCGDCTDVDGVLDEGGEPFSVSEDTLGSVSRAAMVILGYHAPVPPPKWDDHHVRIIRDASNKVIHHRKSSEQFKPVTTSQSHFAHPLHAPTVQVVDHGTATYEELHGNFFTSHRDLRRCMGKHTRIVVPKRFGRYDTEASRYGRSASSTSVALAPAQRLLALPDPVPEPYRQRGRRGCKETAYSESLLVTRQKPVDTQWQNHLYMADPT</sequence>
<organism evidence="3">
    <name type="scientific">Aureococcus anophagefferens</name>
    <name type="common">Harmful bloom alga</name>
    <dbReference type="NCBI Taxonomy" id="44056"/>
    <lineage>
        <taxon>Eukaryota</taxon>
        <taxon>Sar</taxon>
        <taxon>Stramenopiles</taxon>
        <taxon>Ochrophyta</taxon>
        <taxon>Pelagophyceae</taxon>
        <taxon>Pelagomonadales</taxon>
        <taxon>Pelagomonadaceae</taxon>
        <taxon>Aureococcus</taxon>
    </lineage>
</organism>
<dbReference type="AlphaFoldDB" id="F0Y8P5"/>
<evidence type="ECO:0008006" key="4">
    <source>
        <dbReference type="Google" id="ProtNLM"/>
    </source>
</evidence>
<feature type="compositionally biased region" description="Basic and acidic residues" evidence="1">
    <location>
        <begin position="236"/>
        <end position="255"/>
    </location>
</feature>
<dbReference type="InParanoid" id="F0Y8P5"/>
<dbReference type="Proteomes" id="UP000002729">
    <property type="component" value="Unassembled WGS sequence"/>
</dbReference>